<dbReference type="Proteomes" id="UP000656042">
    <property type="component" value="Unassembled WGS sequence"/>
</dbReference>
<name>A0A8J3C6G0_9ACTN</name>
<dbReference type="AlphaFoldDB" id="A0A8J3C6G0"/>
<proteinExistence type="inferred from homology"/>
<dbReference type="GO" id="GO:0006310">
    <property type="term" value="P:DNA recombination"/>
    <property type="evidence" value="ECO:0007669"/>
    <property type="project" value="UniProtKB-KW"/>
</dbReference>
<dbReference type="Gene3D" id="1.10.443.10">
    <property type="entry name" value="Intergrase catalytic core"/>
    <property type="match status" value="1"/>
</dbReference>
<dbReference type="InterPro" id="IPR013762">
    <property type="entry name" value="Integrase-like_cat_sf"/>
</dbReference>
<evidence type="ECO:0000259" key="6">
    <source>
        <dbReference type="PROSITE" id="PS51900"/>
    </source>
</evidence>
<evidence type="ECO:0000256" key="2">
    <source>
        <dbReference type="ARBA" id="ARBA00022908"/>
    </source>
</evidence>
<evidence type="ECO:0000256" key="1">
    <source>
        <dbReference type="ARBA" id="ARBA00008857"/>
    </source>
</evidence>
<dbReference type="EMBL" id="BMMX01000081">
    <property type="protein sequence ID" value="GGL20690.1"/>
    <property type="molecule type" value="Genomic_DNA"/>
</dbReference>
<dbReference type="PANTHER" id="PTHR30629">
    <property type="entry name" value="PROPHAGE INTEGRASE"/>
    <property type="match status" value="1"/>
</dbReference>
<reference evidence="7" key="1">
    <citation type="journal article" date="2014" name="Int. J. Syst. Evol. Microbiol.">
        <title>Complete genome sequence of Corynebacterium casei LMG S-19264T (=DSM 44701T), isolated from a smear-ripened cheese.</title>
        <authorList>
            <consortium name="US DOE Joint Genome Institute (JGI-PGF)"/>
            <person name="Walter F."/>
            <person name="Albersmeier A."/>
            <person name="Kalinowski J."/>
            <person name="Ruckert C."/>
        </authorList>
    </citation>
    <scope>NUCLEOTIDE SEQUENCE</scope>
    <source>
        <strain evidence="7">CGMCC 4.7299</strain>
    </source>
</reference>
<comment type="similarity">
    <text evidence="1">Belongs to the 'phage' integrase family.</text>
</comment>
<evidence type="ECO:0000313" key="7">
    <source>
        <dbReference type="EMBL" id="GGL20690.1"/>
    </source>
</evidence>
<keyword evidence="2" id="KW-0229">DNA integration</keyword>
<reference evidence="7" key="2">
    <citation type="submission" date="2020-09" db="EMBL/GenBank/DDBJ databases">
        <authorList>
            <person name="Sun Q."/>
            <person name="Zhou Y."/>
        </authorList>
    </citation>
    <scope>NUCLEOTIDE SEQUENCE</scope>
    <source>
        <strain evidence="7">CGMCC 4.7299</strain>
    </source>
</reference>
<dbReference type="InterPro" id="IPR011010">
    <property type="entry name" value="DNA_brk_join_enz"/>
</dbReference>
<dbReference type="GO" id="GO:0003677">
    <property type="term" value="F:DNA binding"/>
    <property type="evidence" value="ECO:0007669"/>
    <property type="project" value="UniProtKB-UniRule"/>
</dbReference>
<keyword evidence="4" id="KW-0233">DNA recombination</keyword>
<dbReference type="RefSeq" id="WP_189083102.1">
    <property type="nucleotide sequence ID" value="NZ_BMMX01000081.1"/>
</dbReference>
<evidence type="ECO:0000313" key="8">
    <source>
        <dbReference type="Proteomes" id="UP000656042"/>
    </source>
</evidence>
<evidence type="ECO:0000256" key="4">
    <source>
        <dbReference type="ARBA" id="ARBA00023172"/>
    </source>
</evidence>
<keyword evidence="8" id="KW-1185">Reference proteome</keyword>
<dbReference type="Gene3D" id="1.10.150.130">
    <property type="match status" value="1"/>
</dbReference>
<organism evidence="7 8">
    <name type="scientific">Mangrovihabitans endophyticus</name>
    <dbReference type="NCBI Taxonomy" id="1751298"/>
    <lineage>
        <taxon>Bacteria</taxon>
        <taxon>Bacillati</taxon>
        <taxon>Actinomycetota</taxon>
        <taxon>Actinomycetes</taxon>
        <taxon>Micromonosporales</taxon>
        <taxon>Micromonosporaceae</taxon>
        <taxon>Mangrovihabitans</taxon>
    </lineage>
</organism>
<comment type="caution">
    <text evidence="7">The sequence shown here is derived from an EMBL/GenBank/DDBJ whole genome shotgun (WGS) entry which is preliminary data.</text>
</comment>
<dbReference type="InterPro" id="IPR050808">
    <property type="entry name" value="Phage_Integrase"/>
</dbReference>
<dbReference type="InterPro" id="IPR010998">
    <property type="entry name" value="Integrase_recombinase_N"/>
</dbReference>
<dbReference type="InterPro" id="IPR004107">
    <property type="entry name" value="Integrase_SAM-like_N"/>
</dbReference>
<feature type="domain" description="Core-binding (CB)" evidence="6">
    <location>
        <begin position="86"/>
        <end position="168"/>
    </location>
</feature>
<dbReference type="Pfam" id="PF14659">
    <property type="entry name" value="Phage_int_SAM_3"/>
    <property type="match status" value="1"/>
</dbReference>
<accession>A0A8J3C6G0</accession>
<dbReference type="SUPFAM" id="SSF56349">
    <property type="entry name" value="DNA breaking-rejoining enzymes"/>
    <property type="match status" value="1"/>
</dbReference>
<keyword evidence="3 5" id="KW-0238">DNA-binding</keyword>
<gene>
    <name evidence="7" type="ORF">GCM10012284_64170</name>
</gene>
<dbReference type="GO" id="GO:0015074">
    <property type="term" value="P:DNA integration"/>
    <property type="evidence" value="ECO:0007669"/>
    <property type="project" value="UniProtKB-KW"/>
</dbReference>
<dbReference type="InterPro" id="IPR044068">
    <property type="entry name" value="CB"/>
</dbReference>
<evidence type="ECO:0000256" key="5">
    <source>
        <dbReference type="PROSITE-ProRule" id="PRU01248"/>
    </source>
</evidence>
<dbReference type="PANTHER" id="PTHR30629:SF2">
    <property type="entry name" value="PROPHAGE INTEGRASE INTS-RELATED"/>
    <property type="match status" value="1"/>
</dbReference>
<dbReference type="PROSITE" id="PS51900">
    <property type="entry name" value="CB"/>
    <property type="match status" value="1"/>
</dbReference>
<evidence type="ECO:0000256" key="3">
    <source>
        <dbReference type="ARBA" id="ARBA00023125"/>
    </source>
</evidence>
<sequence length="257" mass="28971">MRQNPNRGRVYRCCACRDSTGKLFDPHCPQLVKARHGGWGFAVDLPSLDKRRTMRRTGFSTKAAASEARAHVLECERVGVSLDDSETVAAYLTRWLATKAPTLKPNTVNRYTAYLHNDLIPAFGAVALERLTHEHVAQFIARELAAGRGPVTLRRYVTTLSNALNDGRRNHRLPHNAARFAKIPRPPRPELTCWSTTQASRFLQHCRTVEDPLAELFELMIRTGMRNGEVLGLHWADVDVDVLNDVFPGHRKLCQAE</sequence>
<protein>
    <recommendedName>
        <fullName evidence="6">Core-binding (CB) domain-containing protein</fullName>
    </recommendedName>
</protein>